<sequence>MTATTETVWTADEQALLGTLADMVVPRDEPMPSATDVDVHTAGVDAVAALRPDLVEPVRALLDRVRERAPQDLAELMADHPAEFRALAELVAGAYFLEPRVAGLLGYRARRALPLGDLAQQSNELVDLVAPVVARGNRWRTTDGDGVQS</sequence>
<keyword evidence="2" id="KW-1185">Reference proteome</keyword>
<organism evidence="1 2">
    <name type="scientific">Pseudonocardia acidicola</name>
    <dbReference type="NCBI Taxonomy" id="2724939"/>
    <lineage>
        <taxon>Bacteria</taxon>
        <taxon>Bacillati</taxon>
        <taxon>Actinomycetota</taxon>
        <taxon>Actinomycetes</taxon>
        <taxon>Pseudonocardiales</taxon>
        <taxon>Pseudonocardiaceae</taxon>
        <taxon>Pseudonocardia</taxon>
    </lineage>
</organism>
<proteinExistence type="predicted"/>
<dbReference type="Proteomes" id="UP000820669">
    <property type="component" value="Unassembled WGS sequence"/>
</dbReference>
<accession>A0ABX1SMI9</accession>
<comment type="caution">
    <text evidence="1">The sequence shown here is derived from an EMBL/GenBank/DDBJ whole genome shotgun (WGS) entry which is preliminary data.</text>
</comment>
<evidence type="ECO:0000313" key="2">
    <source>
        <dbReference type="Proteomes" id="UP000820669"/>
    </source>
</evidence>
<protein>
    <submittedName>
        <fullName evidence="1">Uncharacterized protein</fullName>
    </submittedName>
</protein>
<name>A0ABX1SMI9_9PSEU</name>
<reference evidence="1 2" key="1">
    <citation type="submission" date="2020-04" db="EMBL/GenBank/DDBJ databases">
        <authorList>
            <person name="Klaysubun C."/>
            <person name="Duangmal K."/>
            <person name="Lipun K."/>
        </authorList>
    </citation>
    <scope>NUCLEOTIDE SEQUENCE [LARGE SCALE GENOMIC DNA]</scope>
    <source>
        <strain evidence="1 2">K10HN5</strain>
    </source>
</reference>
<dbReference type="RefSeq" id="WP_169385264.1">
    <property type="nucleotide sequence ID" value="NZ_JAAXLA010000098.1"/>
</dbReference>
<dbReference type="EMBL" id="JAAXLA010000098">
    <property type="protein sequence ID" value="NMI01749.1"/>
    <property type="molecule type" value="Genomic_DNA"/>
</dbReference>
<evidence type="ECO:0000313" key="1">
    <source>
        <dbReference type="EMBL" id="NMI01749.1"/>
    </source>
</evidence>
<gene>
    <name evidence="1" type="ORF">HF526_31310</name>
</gene>